<dbReference type="InParanoid" id="A0A6I9T073"/>
<dbReference type="Proteomes" id="UP000504604">
    <property type="component" value="Linkage group LG4"/>
</dbReference>
<keyword evidence="2" id="KW-1185">Reference proteome</keyword>
<sequence>MGSKERRSEFQMPLHYPKYSRKEYQDMPEWAVDRLLAEYGLPAHGDLAQKRRFAMGAFLWPDNSNAVVAAAALRKKNV</sequence>
<organism evidence="2 3">
    <name type="scientific">Sesamum indicum</name>
    <name type="common">Oriental sesame</name>
    <name type="synonym">Sesamum orientale</name>
    <dbReference type="NCBI Taxonomy" id="4182"/>
    <lineage>
        <taxon>Eukaryota</taxon>
        <taxon>Viridiplantae</taxon>
        <taxon>Streptophyta</taxon>
        <taxon>Embryophyta</taxon>
        <taxon>Tracheophyta</taxon>
        <taxon>Spermatophyta</taxon>
        <taxon>Magnoliopsida</taxon>
        <taxon>eudicotyledons</taxon>
        <taxon>Gunneridae</taxon>
        <taxon>Pentapetalae</taxon>
        <taxon>asterids</taxon>
        <taxon>lamiids</taxon>
        <taxon>Lamiales</taxon>
        <taxon>Pedaliaceae</taxon>
        <taxon>Sesamum</taxon>
    </lineage>
</organism>
<dbReference type="Pfam" id="PF24847">
    <property type="entry name" value="DUF7722"/>
    <property type="match status" value="1"/>
</dbReference>
<name>A0A6I9T073_SESIN</name>
<evidence type="ECO:0000259" key="1">
    <source>
        <dbReference type="Pfam" id="PF24847"/>
    </source>
</evidence>
<reference evidence="3" key="1">
    <citation type="submission" date="2025-08" db="UniProtKB">
        <authorList>
            <consortium name="RefSeq"/>
        </authorList>
    </citation>
    <scope>IDENTIFICATION</scope>
</reference>
<evidence type="ECO:0000313" key="3">
    <source>
        <dbReference type="RefSeq" id="XP_011076788.1"/>
    </source>
</evidence>
<dbReference type="PANTHER" id="PTHR33513">
    <property type="entry name" value="OS06G0523300 PROTEIN"/>
    <property type="match status" value="1"/>
</dbReference>
<proteinExistence type="predicted"/>
<dbReference type="InterPro" id="IPR056139">
    <property type="entry name" value="DUF7722"/>
</dbReference>
<dbReference type="GeneID" id="105160945"/>
<feature type="domain" description="DUF7722" evidence="1">
    <location>
        <begin position="16"/>
        <end position="61"/>
    </location>
</feature>
<dbReference type="RefSeq" id="XP_011076788.1">
    <property type="nucleotide sequence ID" value="XM_011078486.2"/>
</dbReference>
<evidence type="ECO:0000313" key="2">
    <source>
        <dbReference type="Proteomes" id="UP000504604"/>
    </source>
</evidence>
<gene>
    <name evidence="3" type="primary">LOC105160945</name>
</gene>
<accession>A0A6I9T073</accession>
<dbReference type="OrthoDB" id="1932905at2759"/>
<dbReference type="KEGG" id="sind:105160945"/>
<protein>
    <submittedName>
        <fullName evidence="3">Uncharacterized protein LOC105160945</fullName>
    </submittedName>
</protein>
<dbReference type="PANTHER" id="PTHR33513:SF45">
    <property type="entry name" value="CYTOPLASMIC TRNA 2-THIOLATION PROTEIN"/>
    <property type="match status" value="1"/>
</dbReference>
<dbReference type="AlphaFoldDB" id="A0A6I9T073"/>